<dbReference type="InterPro" id="IPR016132">
    <property type="entry name" value="Phyto_chromo_attachment"/>
</dbReference>
<dbReference type="KEGG" id="kim:G3T16_08590"/>
<keyword evidence="3" id="KW-1185">Reference proteome</keyword>
<sequence length="241" mass="27498">MKDKPFYSEVEIEAALAACDSEPVHIPGAIQPFGVLICFDRELTCVEQLSSNIENFLGISVREGLAASPRALLGRAAYRRLRDELANGHRLPCVLVASRKREGKIRRFHVTAFRTGDSVVVELEPVVQVAHSRSLSLVNEHLKKLVNTHTETDVLTELVATVRVITGHDRTLIYRFDEHWNGRVVVESRNERLPSLLNHHFPATDIPPRYALSTTSTRYVLSQMPTRTQYRWCRPRKHLWT</sequence>
<dbReference type="EMBL" id="CP048711">
    <property type="protein sequence ID" value="QIB65451.1"/>
    <property type="molecule type" value="Genomic_DNA"/>
</dbReference>
<dbReference type="Proteomes" id="UP000477680">
    <property type="component" value="Chromosome"/>
</dbReference>
<evidence type="ECO:0000313" key="3">
    <source>
        <dbReference type="Proteomes" id="UP000477680"/>
    </source>
</evidence>
<dbReference type="InterPro" id="IPR013654">
    <property type="entry name" value="PAS_2"/>
</dbReference>
<dbReference type="Gene3D" id="3.30.450.40">
    <property type="match status" value="1"/>
</dbReference>
<dbReference type="SUPFAM" id="SSF55781">
    <property type="entry name" value="GAF domain-like"/>
    <property type="match status" value="1"/>
</dbReference>
<evidence type="ECO:0000259" key="1">
    <source>
        <dbReference type="PROSITE" id="PS50046"/>
    </source>
</evidence>
<dbReference type="PROSITE" id="PS50046">
    <property type="entry name" value="PHYTOCHROME_2"/>
    <property type="match status" value="1"/>
</dbReference>
<feature type="domain" description="Phytochrome chromophore attachment site" evidence="1">
    <location>
        <begin position="150"/>
        <end position="207"/>
    </location>
</feature>
<accession>A0A6C0U095</accession>
<dbReference type="Pfam" id="PF08446">
    <property type="entry name" value="PAS_2"/>
    <property type="match status" value="1"/>
</dbReference>
<dbReference type="Gene3D" id="3.30.450.20">
    <property type="entry name" value="PAS domain"/>
    <property type="match status" value="1"/>
</dbReference>
<dbReference type="GO" id="GO:0006355">
    <property type="term" value="P:regulation of DNA-templated transcription"/>
    <property type="evidence" value="ECO:0007669"/>
    <property type="project" value="InterPro"/>
</dbReference>
<protein>
    <recommendedName>
        <fullName evidence="1">Phytochrome chromophore attachment site domain-containing protein</fullName>
    </recommendedName>
</protein>
<evidence type="ECO:0000313" key="2">
    <source>
        <dbReference type="EMBL" id="QIB65451.1"/>
    </source>
</evidence>
<proteinExistence type="predicted"/>
<gene>
    <name evidence="2" type="ORF">G3T16_08590</name>
</gene>
<dbReference type="RefSeq" id="WP_163494690.1">
    <property type="nucleotide sequence ID" value="NZ_CP048711.1"/>
</dbReference>
<dbReference type="InterPro" id="IPR035965">
    <property type="entry name" value="PAS-like_dom_sf"/>
</dbReference>
<dbReference type="InterPro" id="IPR029016">
    <property type="entry name" value="GAF-like_dom_sf"/>
</dbReference>
<reference evidence="2 3" key="1">
    <citation type="submission" date="2020-02" db="EMBL/GenBank/DDBJ databases">
        <title>Genome sequencing for Kineobactrum sp. M2.</title>
        <authorList>
            <person name="Park S.-J."/>
        </authorList>
    </citation>
    <scope>NUCLEOTIDE SEQUENCE [LARGE SCALE GENOMIC DNA]</scope>
    <source>
        <strain evidence="2 3">M2</strain>
    </source>
</reference>
<name>A0A6C0U095_9GAMM</name>
<dbReference type="AlphaFoldDB" id="A0A6C0U095"/>
<dbReference type="SUPFAM" id="SSF55785">
    <property type="entry name" value="PYP-like sensor domain (PAS domain)"/>
    <property type="match status" value="1"/>
</dbReference>
<organism evidence="2 3">
    <name type="scientific">Kineobactrum salinum</name>
    <dbReference type="NCBI Taxonomy" id="2708301"/>
    <lineage>
        <taxon>Bacteria</taxon>
        <taxon>Pseudomonadati</taxon>
        <taxon>Pseudomonadota</taxon>
        <taxon>Gammaproteobacteria</taxon>
        <taxon>Cellvibrionales</taxon>
        <taxon>Halieaceae</taxon>
        <taxon>Kineobactrum</taxon>
    </lineage>
</organism>